<reference evidence="3" key="1">
    <citation type="submission" date="2023-07" db="EMBL/GenBank/DDBJ databases">
        <title>30 novel species of actinomycetes from the DSMZ collection.</title>
        <authorList>
            <person name="Nouioui I."/>
        </authorList>
    </citation>
    <scope>NUCLEOTIDE SEQUENCE [LARGE SCALE GENOMIC DNA]</scope>
    <source>
        <strain evidence="3">DSM 41982</strain>
    </source>
</reference>
<dbReference type="Pfam" id="PF13349">
    <property type="entry name" value="DUF4097"/>
    <property type="match status" value="1"/>
</dbReference>
<dbReference type="Proteomes" id="UP001183607">
    <property type="component" value="Unassembled WGS sequence"/>
</dbReference>
<feature type="domain" description="DUF4097" evidence="1">
    <location>
        <begin position="151"/>
        <end position="246"/>
    </location>
</feature>
<evidence type="ECO:0000313" key="2">
    <source>
        <dbReference type="EMBL" id="MDT0413943.1"/>
    </source>
</evidence>
<name>A0ABD5DXR0_9ACTN</name>
<protein>
    <submittedName>
        <fullName evidence="2">DUF4097 family beta strand repeat-containing protein</fullName>
    </submittedName>
</protein>
<dbReference type="PROSITE" id="PS51257">
    <property type="entry name" value="PROKAR_LIPOPROTEIN"/>
    <property type="match status" value="1"/>
</dbReference>
<gene>
    <name evidence="2" type="ORF">RM574_00405</name>
</gene>
<evidence type="ECO:0000313" key="3">
    <source>
        <dbReference type="Proteomes" id="UP001183607"/>
    </source>
</evidence>
<organism evidence="2 3">
    <name type="scientific">Streptomyces evansiae</name>
    <dbReference type="NCBI Taxonomy" id="3075535"/>
    <lineage>
        <taxon>Bacteria</taxon>
        <taxon>Bacillati</taxon>
        <taxon>Actinomycetota</taxon>
        <taxon>Actinomycetes</taxon>
        <taxon>Kitasatosporales</taxon>
        <taxon>Streptomycetaceae</taxon>
        <taxon>Streptomyces</taxon>
    </lineage>
</organism>
<sequence length="250" mass="26062">MRRVRAVAAVVLGAGLVAGLGGCADASGAKAEHRAWAFEGKRLTVDVDDAALDVVAADVEKIEVTRRLAGHVVLGEGPKASWALDGDRLRLRASCSGLLTDCDARYEVKVPRALALSVRGKDGAVRVSGFRTAVEARVEDASLRVRDISGPLDVRSTDGSVDARGIGSRTVRMRSADGSLHLVARTAPALVDTGSRDGSTTLELPGSVAYDVRTEVGDGSTRVSVDRTEDGAHKVRAHSADGSVTIREAG</sequence>
<accession>A0ABD5DXR0</accession>
<dbReference type="RefSeq" id="WP_311676474.1">
    <property type="nucleotide sequence ID" value="NZ_JAVRER010000001.1"/>
</dbReference>
<proteinExistence type="predicted"/>
<comment type="caution">
    <text evidence="2">The sequence shown here is derived from an EMBL/GenBank/DDBJ whole genome shotgun (WGS) entry which is preliminary data.</text>
</comment>
<evidence type="ECO:0000259" key="1">
    <source>
        <dbReference type="Pfam" id="PF13349"/>
    </source>
</evidence>
<dbReference type="InterPro" id="IPR025164">
    <property type="entry name" value="Toastrack_DUF4097"/>
</dbReference>
<dbReference type="EMBL" id="JAVRER010000001">
    <property type="protein sequence ID" value="MDT0413943.1"/>
    <property type="molecule type" value="Genomic_DNA"/>
</dbReference>
<dbReference type="AlphaFoldDB" id="A0ABD5DXR0"/>